<protein>
    <recommendedName>
        <fullName evidence="3">Nicotinamide mononucleotide transporter PnuC</fullName>
    </recommendedName>
</protein>
<comment type="caution">
    <text evidence="2">The sequence shown here is derived from an EMBL/GenBank/DDBJ whole genome shotgun (WGS) entry which is preliminary data.</text>
</comment>
<reference evidence="2" key="1">
    <citation type="journal article" date="2015" name="Nature">
        <title>Complex archaea that bridge the gap between prokaryotes and eukaryotes.</title>
        <authorList>
            <person name="Spang A."/>
            <person name="Saw J.H."/>
            <person name="Jorgensen S.L."/>
            <person name="Zaremba-Niedzwiedzka K."/>
            <person name="Martijn J."/>
            <person name="Lind A.E."/>
            <person name="van Eijk R."/>
            <person name="Schleper C."/>
            <person name="Guy L."/>
            <person name="Ettema T.J."/>
        </authorList>
    </citation>
    <scope>NUCLEOTIDE SEQUENCE</scope>
</reference>
<accession>A0A0F9TYX4</accession>
<keyword evidence="1" id="KW-1133">Transmembrane helix</keyword>
<proteinExistence type="predicted"/>
<sequence>MDFTEILNWLSTVDWIREAIGCFAIGCGAIGKWKLGSHKKIGWVWSFLGSFGWLLFAWRIESPTGLFNNILYILLSLRGYIEWEKYQKQKSPAVPSNAE</sequence>
<evidence type="ECO:0000313" key="2">
    <source>
        <dbReference type="EMBL" id="KKN46608.1"/>
    </source>
</evidence>
<keyword evidence="1" id="KW-0472">Membrane</keyword>
<evidence type="ECO:0008006" key="3">
    <source>
        <dbReference type="Google" id="ProtNLM"/>
    </source>
</evidence>
<feature type="transmembrane region" description="Helical" evidence="1">
    <location>
        <begin position="66"/>
        <end position="81"/>
    </location>
</feature>
<organism evidence="2">
    <name type="scientific">marine sediment metagenome</name>
    <dbReference type="NCBI Taxonomy" id="412755"/>
    <lineage>
        <taxon>unclassified sequences</taxon>
        <taxon>metagenomes</taxon>
        <taxon>ecological metagenomes</taxon>
    </lineage>
</organism>
<feature type="transmembrane region" description="Helical" evidence="1">
    <location>
        <begin position="41"/>
        <end position="60"/>
    </location>
</feature>
<evidence type="ECO:0000256" key="1">
    <source>
        <dbReference type="SAM" id="Phobius"/>
    </source>
</evidence>
<dbReference type="AlphaFoldDB" id="A0A0F9TYX4"/>
<gene>
    <name evidence="2" type="ORF">LCGC14_0671130</name>
</gene>
<name>A0A0F9TYX4_9ZZZZ</name>
<keyword evidence="1" id="KW-0812">Transmembrane</keyword>
<dbReference type="EMBL" id="LAZR01001321">
    <property type="protein sequence ID" value="KKN46608.1"/>
    <property type="molecule type" value="Genomic_DNA"/>
</dbReference>